<organism evidence="12 13">
    <name type="scientific">Cladorrhinum samala</name>
    <dbReference type="NCBI Taxonomy" id="585594"/>
    <lineage>
        <taxon>Eukaryota</taxon>
        <taxon>Fungi</taxon>
        <taxon>Dikarya</taxon>
        <taxon>Ascomycota</taxon>
        <taxon>Pezizomycotina</taxon>
        <taxon>Sordariomycetes</taxon>
        <taxon>Sordariomycetidae</taxon>
        <taxon>Sordariales</taxon>
        <taxon>Podosporaceae</taxon>
        <taxon>Cladorrhinum</taxon>
    </lineage>
</organism>
<dbReference type="PANTHER" id="PTHR12170:SF2">
    <property type="entry name" value="E3 UBIQUITIN-PROTEIN TRANSFERASE MAEA"/>
    <property type="match status" value="1"/>
</dbReference>
<evidence type="ECO:0000313" key="13">
    <source>
        <dbReference type="Proteomes" id="UP001321749"/>
    </source>
</evidence>
<dbReference type="EMBL" id="MU865070">
    <property type="protein sequence ID" value="KAK4458408.1"/>
    <property type="molecule type" value="Genomic_DNA"/>
</dbReference>
<dbReference type="InterPro" id="IPR044063">
    <property type="entry name" value="ZF_RING_GID"/>
</dbReference>
<keyword evidence="7" id="KW-0862">Zinc</keyword>
<dbReference type="GO" id="GO:0008270">
    <property type="term" value="F:zinc ion binding"/>
    <property type="evidence" value="ECO:0007669"/>
    <property type="project" value="UniProtKB-KW"/>
</dbReference>
<dbReference type="SMART" id="SM00757">
    <property type="entry name" value="CRA"/>
    <property type="match status" value="1"/>
</dbReference>
<dbReference type="InterPro" id="IPR024964">
    <property type="entry name" value="CTLH/CRA"/>
</dbReference>
<dbReference type="GO" id="GO:0043161">
    <property type="term" value="P:proteasome-mediated ubiquitin-dependent protein catabolic process"/>
    <property type="evidence" value="ECO:0007669"/>
    <property type="project" value="InterPro"/>
</dbReference>
<evidence type="ECO:0000256" key="7">
    <source>
        <dbReference type="ARBA" id="ARBA00022833"/>
    </source>
</evidence>
<dbReference type="GO" id="GO:0061630">
    <property type="term" value="F:ubiquitin protein ligase activity"/>
    <property type="evidence" value="ECO:0007669"/>
    <property type="project" value="InterPro"/>
</dbReference>
<reference evidence="12" key="1">
    <citation type="journal article" date="2023" name="Mol. Phylogenet. Evol.">
        <title>Genome-scale phylogeny and comparative genomics of the fungal order Sordariales.</title>
        <authorList>
            <person name="Hensen N."/>
            <person name="Bonometti L."/>
            <person name="Westerberg I."/>
            <person name="Brannstrom I.O."/>
            <person name="Guillou S."/>
            <person name="Cros-Aarteil S."/>
            <person name="Calhoun S."/>
            <person name="Haridas S."/>
            <person name="Kuo A."/>
            <person name="Mondo S."/>
            <person name="Pangilinan J."/>
            <person name="Riley R."/>
            <person name="LaButti K."/>
            <person name="Andreopoulos B."/>
            <person name="Lipzen A."/>
            <person name="Chen C."/>
            <person name="Yan M."/>
            <person name="Daum C."/>
            <person name="Ng V."/>
            <person name="Clum A."/>
            <person name="Steindorff A."/>
            <person name="Ohm R.A."/>
            <person name="Martin F."/>
            <person name="Silar P."/>
            <person name="Natvig D.O."/>
            <person name="Lalanne C."/>
            <person name="Gautier V."/>
            <person name="Ament-Velasquez S.L."/>
            <person name="Kruys A."/>
            <person name="Hutchinson M.I."/>
            <person name="Powell A.J."/>
            <person name="Barry K."/>
            <person name="Miller A.N."/>
            <person name="Grigoriev I.V."/>
            <person name="Debuchy R."/>
            <person name="Gladieux P."/>
            <person name="Hiltunen Thoren M."/>
            <person name="Johannesson H."/>
        </authorList>
    </citation>
    <scope>NUCLEOTIDE SEQUENCE</scope>
    <source>
        <strain evidence="12">PSN324</strain>
    </source>
</reference>
<dbReference type="InterPro" id="IPR045098">
    <property type="entry name" value="Fyv10_fam"/>
</dbReference>
<dbReference type="GO" id="GO:0005634">
    <property type="term" value="C:nucleus"/>
    <property type="evidence" value="ECO:0007669"/>
    <property type="project" value="TreeGrafter"/>
</dbReference>
<comment type="function">
    <text evidence="1">Involved in the proteasome-dependent degradation of fructose-1,6-bisphosphatase.</text>
</comment>
<feature type="domain" description="CTLH" evidence="10">
    <location>
        <begin position="163"/>
        <end position="220"/>
    </location>
</feature>
<proteinExistence type="inferred from homology"/>
<dbReference type="GO" id="GO:0005737">
    <property type="term" value="C:cytoplasm"/>
    <property type="evidence" value="ECO:0007669"/>
    <property type="project" value="UniProtKB-SubCell"/>
</dbReference>
<comment type="subcellular location">
    <subcellularLocation>
        <location evidence="2">Cytoplasm</location>
    </subcellularLocation>
</comment>
<dbReference type="PROSITE" id="PS50896">
    <property type="entry name" value="LISH"/>
    <property type="match status" value="1"/>
</dbReference>
<evidence type="ECO:0000259" key="10">
    <source>
        <dbReference type="PROSITE" id="PS50897"/>
    </source>
</evidence>
<feature type="zinc finger region" description="RING-Gid-type" evidence="8">
    <location>
        <begin position="332"/>
        <end position="394"/>
    </location>
</feature>
<evidence type="ECO:0000256" key="4">
    <source>
        <dbReference type="ARBA" id="ARBA00022490"/>
    </source>
</evidence>
<dbReference type="PROSITE" id="PS50897">
    <property type="entry name" value="CTLH"/>
    <property type="match status" value="1"/>
</dbReference>
<dbReference type="PROSITE" id="PS51867">
    <property type="entry name" value="ZF_RING_GID"/>
    <property type="match status" value="1"/>
</dbReference>
<feature type="coiled-coil region" evidence="9">
    <location>
        <begin position="72"/>
        <end position="99"/>
    </location>
</feature>
<dbReference type="PANTHER" id="PTHR12170">
    <property type="entry name" value="MACROPHAGE ERYTHROBLAST ATTACHER-RELATED"/>
    <property type="match status" value="1"/>
</dbReference>
<evidence type="ECO:0000313" key="12">
    <source>
        <dbReference type="EMBL" id="KAK4458408.1"/>
    </source>
</evidence>
<keyword evidence="13" id="KW-1185">Reference proteome</keyword>
<keyword evidence="6 8" id="KW-0863">Zinc-finger</keyword>
<dbReference type="SMART" id="SM00668">
    <property type="entry name" value="CTLH"/>
    <property type="match status" value="1"/>
</dbReference>
<evidence type="ECO:0000256" key="9">
    <source>
        <dbReference type="SAM" id="Coils"/>
    </source>
</evidence>
<dbReference type="Proteomes" id="UP001321749">
    <property type="component" value="Unassembled WGS sequence"/>
</dbReference>
<dbReference type="Pfam" id="PF10607">
    <property type="entry name" value="CTLH"/>
    <property type="match status" value="1"/>
</dbReference>
<evidence type="ECO:0000256" key="6">
    <source>
        <dbReference type="ARBA" id="ARBA00022771"/>
    </source>
</evidence>
<accession>A0AAV9HDC7</accession>
<evidence type="ECO:0000256" key="2">
    <source>
        <dbReference type="ARBA" id="ARBA00004496"/>
    </source>
</evidence>
<evidence type="ECO:0000259" key="11">
    <source>
        <dbReference type="PROSITE" id="PS51867"/>
    </source>
</evidence>
<feature type="domain" description="RING-Gid-type" evidence="11">
    <location>
        <begin position="332"/>
        <end position="394"/>
    </location>
</feature>
<dbReference type="GO" id="GO:0034657">
    <property type="term" value="C:GID complex"/>
    <property type="evidence" value="ECO:0007669"/>
    <property type="project" value="TreeGrafter"/>
</dbReference>
<evidence type="ECO:0000256" key="8">
    <source>
        <dbReference type="PROSITE-ProRule" id="PRU01215"/>
    </source>
</evidence>
<keyword evidence="4" id="KW-0963">Cytoplasm</keyword>
<evidence type="ECO:0000256" key="3">
    <source>
        <dbReference type="ARBA" id="ARBA00010615"/>
    </source>
</evidence>
<name>A0AAV9HDC7_9PEZI</name>
<dbReference type="InterPro" id="IPR006595">
    <property type="entry name" value="CTLH_C"/>
</dbReference>
<comment type="caution">
    <text evidence="12">The sequence shown here is derived from an EMBL/GenBank/DDBJ whole genome shotgun (WGS) entry which is preliminary data.</text>
</comment>
<dbReference type="AlphaFoldDB" id="A0AAV9HDC7"/>
<keyword evidence="5" id="KW-0479">Metal-binding</keyword>
<evidence type="ECO:0000256" key="5">
    <source>
        <dbReference type="ARBA" id="ARBA00022723"/>
    </source>
</evidence>
<dbReference type="InterPro" id="IPR013144">
    <property type="entry name" value="CRA_dom"/>
</dbReference>
<dbReference type="InterPro" id="IPR006594">
    <property type="entry name" value="LisH"/>
</dbReference>
<dbReference type="Pfam" id="PF08513">
    <property type="entry name" value="LisH"/>
    <property type="match status" value="1"/>
</dbReference>
<gene>
    <name evidence="12" type="ORF">QBC42DRAFT_276785</name>
</gene>
<reference evidence="12" key="2">
    <citation type="submission" date="2023-06" db="EMBL/GenBank/DDBJ databases">
        <authorList>
            <consortium name="Lawrence Berkeley National Laboratory"/>
            <person name="Mondo S.J."/>
            <person name="Hensen N."/>
            <person name="Bonometti L."/>
            <person name="Westerberg I."/>
            <person name="Brannstrom I.O."/>
            <person name="Guillou S."/>
            <person name="Cros-Aarteil S."/>
            <person name="Calhoun S."/>
            <person name="Haridas S."/>
            <person name="Kuo A."/>
            <person name="Pangilinan J."/>
            <person name="Riley R."/>
            <person name="Labutti K."/>
            <person name="Andreopoulos B."/>
            <person name="Lipzen A."/>
            <person name="Chen C."/>
            <person name="Yanf M."/>
            <person name="Daum C."/>
            <person name="Ng V."/>
            <person name="Clum A."/>
            <person name="Steindorff A."/>
            <person name="Ohm R."/>
            <person name="Martin F."/>
            <person name="Silar P."/>
            <person name="Natvig D."/>
            <person name="Lalanne C."/>
            <person name="Gautier V."/>
            <person name="Ament-Velasquez S.L."/>
            <person name="Kruys A."/>
            <person name="Hutchinson M.I."/>
            <person name="Powell A.J."/>
            <person name="Barry K."/>
            <person name="Miller A.N."/>
            <person name="Grigoriev I.V."/>
            <person name="Debuchy R."/>
            <person name="Gladieux P."/>
            <person name="Thoren M.H."/>
            <person name="Johannesson H."/>
        </authorList>
    </citation>
    <scope>NUCLEOTIDE SEQUENCE</scope>
    <source>
        <strain evidence="12">PSN324</strain>
    </source>
</reference>
<comment type="similarity">
    <text evidence="3">Belongs to the FYV10 family.</text>
</comment>
<evidence type="ECO:0000256" key="1">
    <source>
        <dbReference type="ARBA" id="ARBA00002343"/>
    </source>
</evidence>
<keyword evidence="9" id="KW-0175">Coiled coil</keyword>
<dbReference type="SMART" id="SM00667">
    <property type="entry name" value="LisH"/>
    <property type="match status" value="1"/>
</dbReference>
<protein>
    <submittedName>
        <fullName evidence="12">CTLH/CRA C-terminal to lish motif domain-containing protein</fullName>
    </submittedName>
</protein>
<sequence length="409" mass="46237">MADYGASKINHDNHLLLDQPLLRLPYELLRKNFRSAHVAYVKDSKYVTTTLKETASGSISGKVSPQDVVKNIDSMLAKMRGLKRKLESHSEEEDRLYQQANARVSHLRELSTIQTVDDVKYEAWSRQRLDRLVIDYMLRHGYIDSASSLSQERGMSDLVDIDTFVNMFKIRQSLLNGSVNEALAWCNDNKKELRSMQSNLDFMLRTQQYIEMTRTMSTSKMLEAIAHAKKYISPFNDTYPLEVESIAGLLAFPPDTAIEPYASLYSPARWQTLAEIFTEAYLKLLVLPQIPLLHVALSSGLSALKTPACHSHQSNQTDHHGHGTASLTTRVCPICSTELNELARNVPYAHHSKSHLLEHDLVLLPTDRVYGRQRLDEYAAKSGLPPGQLKDLVTGDVVSVDKLRKVFIT</sequence>